<evidence type="ECO:0000313" key="1">
    <source>
        <dbReference type="EMBL" id="OGK30230.1"/>
    </source>
</evidence>
<dbReference type="EMBL" id="MFZV01000049">
    <property type="protein sequence ID" value="OGK30230.1"/>
    <property type="molecule type" value="Genomic_DNA"/>
</dbReference>
<protein>
    <submittedName>
        <fullName evidence="1">Uncharacterized protein</fullName>
    </submittedName>
</protein>
<dbReference type="AlphaFoldDB" id="A0A1F7HG61"/>
<organism evidence="1 2">
    <name type="scientific">Candidatus Roizmanbacteria bacterium RIFCSPHIGHO2_12_FULL_33_9</name>
    <dbReference type="NCBI Taxonomy" id="1802045"/>
    <lineage>
        <taxon>Bacteria</taxon>
        <taxon>Candidatus Roizmaniibacteriota</taxon>
    </lineage>
</organism>
<accession>A0A1F7HG61</accession>
<sequence length="108" mass="12097">MAEGGEGPEIVRAPNPFKGIERTHLVPSTEVDLRRRAAAQVGLESFSVIKGAGGTVRREGKDRKLPKNKALVREGWYDITDSEKIAAYRKRVAELLAEQRATRKQKRK</sequence>
<dbReference type="Proteomes" id="UP000177199">
    <property type="component" value="Unassembled WGS sequence"/>
</dbReference>
<proteinExistence type="predicted"/>
<gene>
    <name evidence="1" type="ORF">A3F29_03630</name>
</gene>
<evidence type="ECO:0000313" key="2">
    <source>
        <dbReference type="Proteomes" id="UP000177199"/>
    </source>
</evidence>
<reference evidence="1 2" key="1">
    <citation type="journal article" date="2016" name="Nat. Commun.">
        <title>Thousands of microbial genomes shed light on interconnected biogeochemical processes in an aquifer system.</title>
        <authorList>
            <person name="Anantharaman K."/>
            <person name="Brown C.T."/>
            <person name="Hug L.A."/>
            <person name="Sharon I."/>
            <person name="Castelle C.J."/>
            <person name="Probst A.J."/>
            <person name="Thomas B.C."/>
            <person name="Singh A."/>
            <person name="Wilkins M.J."/>
            <person name="Karaoz U."/>
            <person name="Brodie E.L."/>
            <person name="Williams K.H."/>
            <person name="Hubbard S.S."/>
            <person name="Banfield J.F."/>
        </authorList>
    </citation>
    <scope>NUCLEOTIDE SEQUENCE [LARGE SCALE GENOMIC DNA]</scope>
</reference>
<name>A0A1F7HG61_9BACT</name>
<comment type="caution">
    <text evidence="1">The sequence shown here is derived from an EMBL/GenBank/DDBJ whole genome shotgun (WGS) entry which is preliminary data.</text>
</comment>